<evidence type="ECO:0000313" key="8">
    <source>
        <dbReference type="Proteomes" id="UP000653305"/>
    </source>
</evidence>
<dbReference type="InterPro" id="IPR010264">
    <property type="entry name" value="Self-incomp_S1"/>
</dbReference>
<keyword evidence="8" id="KW-1185">Reference proteome</keyword>
<evidence type="ECO:0000256" key="6">
    <source>
        <dbReference type="RuleBase" id="RU367044"/>
    </source>
</evidence>
<dbReference type="GO" id="GO:0005576">
    <property type="term" value="C:extracellular region"/>
    <property type="evidence" value="ECO:0007669"/>
    <property type="project" value="UniProtKB-SubCell"/>
</dbReference>
<keyword evidence="3 6" id="KW-0713">Self-incompatibility</keyword>
<feature type="signal peptide" evidence="6">
    <location>
        <begin position="1"/>
        <end position="22"/>
    </location>
</feature>
<dbReference type="GO" id="GO:0060320">
    <property type="term" value="P:rejection of self pollen"/>
    <property type="evidence" value="ECO:0007669"/>
    <property type="project" value="UniProtKB-KW"/>
</dbReference>
<evidence type="ECO:0000256" key="5">
    <source>
        <dbReference type="ARBA" id="ARBA00022729"/>
    </source>
</evidence>
<organism evidence="7 8">
    <name type="scientific">Phtheirospermum japonicum</name>
    <dbReference type="NCBI Taxonomy" id="374723"/>
    <lineage>
        <taxon>Eukaryota</taxon>
        <taxon>Viridiplantae</taxon>
        <taxon>Streptophyta</taxon>
        <taxon>Embryophyta</taxon>
        <taxon>Tracheophyta</taxon>
        <taxon>Spermatophyta</taxon>
        <taxon>Magnoliopsida</taxon>
        <taxon>eudicotyledons</taxon>
        <taxon>Gunneridae</taxon>
        <taxon>Pentapetalae</taxon>
        <taxon>asterids</taxon>
        <taxon>lamiids</taxon>
        <taxon>Lamiales</taxon>
        <taxon>Orobanchaceae</taxon>
        <taxon>Orobanchaceae incertae sedis</taxon>
        <taxon>Phtheirospermum</taxon>
    </lineage>
</organism>
<protein>
    <recommendedName>
        <fullName evidence="6">S-protein homolog</fullName>
    </recommendedName>
</protein>
<keyword evidence="5 6" id="KW-0732">Signal</keyword>
<feature type="chain" id="PRO_5033094240" description="S-protein homolog" evidence="6">
    <location>
        <begin position="23"/>
        <end position="137"/>
    </location>
</feature>
<evidence type="ECO:0000256" key="4">
    <source>
        <dbReference type="ARBA" id="ARBA00022525"/>
    </source>
</evidence>
<comment type="subcellular location">
    <subcellularLocation>
        <location evidence="1 6">Secreted</location>
    </subcellularLocation>
</comment>
<dbReference type="Pfam" id="PF05938">
    <property type="entry name" value="Self-incomp_S1"/>
    <property type="match status" value="1"/>
</dbReference>
<dbReference type="OrthoDB" id="1848419at2759"/>
<evidence type="ECO:0000313" key="7">
    <source>
        <dbReference type="EMBL" id="GFP88071.1"/>
    </source>
</evidence>
<evidence type="ECO:0000256" key="3">
    <source>
        <dbReference type="ARBA" id="ARBA00022471"/>
    </source>
</evidence>
<dbReference type="AlphaFoldDB" id="A0A830C1A4"/>
<reference evidence="7" key="1">
    <citation type="submission" date="2020-07" db="EMBL/GenBank/DDBJ databases">
        <title>Ethylene signaling mediates host invasion by parasitic plants.</title>
        <authorList>
            <person name="Yoshida S."/>
        </authorList>
    </citation>
    <scope>NUCLEOTIDE SEQUENCE</scope>
    <source>
        <strain evidence="7">Okayama</strain>
    </source>
</reference>
<dbReference type="PANTHER" id="PTHR31232:SF61">
    <property type="entry name" value="S-PROTEIN HOMOLOG"/>
    <property type="match status" value="1"/>
</dbReference>
<name>A0A830C1A4_9LAMI</name>
<comment type="similarity">
    <text evidence="2 6">Belongs to the plant self-incompatibility (S1) protein family.</text>
</comment>
<dbReference type="PANTHER" id="PTHR31232">
    <property type="match status" value="1"/>
</dbReference>
<sequence length="137" mass="16056">MAKNYLLQFFILFQIVVFQAEAYCVFGKIYFYVRNALPTDSPALTLHCASGSKELGYHDLTAGQDFSYDFCSSYSALFFCHLWWKEKDIAFEVYNINFADRCYTPEQGYICYWEARDDGIYLSSGFPPESFTKQYSW</sequence>
<evidence type="ECO:0000256" key="2">
    <source>
        <dbReference type="ARBA" id="ARBA00005581"/>
    </source>
</evidence>
<dbReference type="EMBL" id="BMAC01000160">
    <property type="protein sequence ID" value="GFP88071.1"/>
    <property type="molecule type" value="Genomic_DNA"/>
</dbReference>
<gene>
    <name evidence="7" type="ORF">PHJA_000950800</name>
</gene>
<proteinExistence type="inferred from homology"/>
<dbReference type="Proteomes" id="UP000653305">
    <property type="component" value="Unassembled WGS sequence"/>
</dbReference>
<keyword evidence="4 6" id="KW-0964">Secreted</keyword>
<evidence type="ECO:0000256" key="1">
    <source>
        <dbReference type="ARBA" id="ARBA00004613"/>
    </source>
</evidence>
<accession>A0A830C1A4</accession>
<comment type="caution">
    <text evidence="7">The sequence shown here is derived from an EMBL/GenBank/DDBJ whole genome shotgun (WGS) entry which is preliminary data.</text>
</comment>